<dbReference type="InterPro" id="IPR013757">
    <property type="entry name" value="Topo_IIA_A_a_sf"/>
</dbReference>
<dbReference type="PRINTS" id="PR00418">
    <property type="entry name" value="TPI2FAMILY"/>
</dbReference>
<dbReference type="PROSITE" id="PS52040">
    <property type="entry name" value="TOPO_IIA"/>
    <property type="match status" value="1"/>
</dbReference>
<dbReference type="Gene3D" id="3.30.230.10">
    <property type="match status" value="1"/>
</dbReference>
<keyword evidence="11" id="KW-0175">Coiled coil</keyword>
<keyword evidence="8 9" id="KW-0413">Isomerase</keyword>
<feature type="compositionally biased region" description="Low complexity" evidence="12">
    <location>
        <begin position="1208"/>
        <end position="1229"/>
    </location>
</feature>
<dbReference type="GO" id="GO:0003677">
    <property type="term" value="F:DNA binding"/>
    <property type="evidence" value="ECO:0007669"/>
    <property type="project" value="UniProtKB-UniRule"/>
</dbReference>
<feature type="compositionally biased region" description="Gly residues" evidence="12">
    <location>
        <begin position="991"/>
        <end position="1006"/>
    </location>
</feature>
<dbReference type="GO" id="GO:0000712">
    <property type="term" value="P:resolution of meiotic recombination intermediates"/>
    <property type="evidence" value="ECO:0007669"/>
    <property type="project" value="TreeGrafter"/>
</dbReference>
<comment type="similarity">
    <text evidence="4 10">Belongs to the type II topoisomerase family.</text>
</comment>
<dbReference type="InterPro" id="IPR001241">
    <property type="entry name" value="Topo_IIA"/>
</dbReference>
<dbReference type="PANTHER" id="PTHR10169">
    <property type="entry name" value="DNA TOPOISOMERASE/GYRASE"/>
    <property type="match status" value="1"/>
</dbReference>
<dbReference type="GO" id="GO:0000819">
    <property type="term" value="P:sister chromatid segregation"/>
    <property type="evidence" value="ECO:0007669"/>
    <property type="project" value="TreeGrafter"/>
</dbReference>
<evidence type="ECO:0000256" key="3">
    <source>
        <dbReference type="ARBA" id="ARBA00001946"/>
    </source>
</evidence>
<evidence type="ECO:0000256" key="6">
    <source>
        <dbReference type="ARBA" id="ARBA00023029"/>
    </source>
</evidence>
<dbReference type="InterPro" id="IPR050634">
    <property type="entry name" value="DNA_Topoisomerase_II"/>
</dbReference>
<feature type="domain" description="Topo IIA-type catalytic" evidence="14">
    <location>
        <begin position="775"/>
        <end position="1293"/>
    </location>
</feature>
<keyword evidence="7 9" id="KW-0238">DNA-binding</keyword>
<dbReference type="Pfam" id="PF16898">
    <property type="entry name" value="TOPRIM_C"/>
    <property type="match status" value="1"/>
</dbReference>
<evidence type="ECO:0000259" key="14">
    <source>
        <dbReference type="PROSITE" id="PS52040"/>
    </source>
</evidence>
<accession>A0A7S4EZW8</accession>
<protein>
    <recommendedName>
        <fullName evidence="10">DNA topoisomerase 2</fullName>
        <ecNumber evidence="10">5.6.2.2</ecNumber>
    </recommendedName>
</protein>
<dbReference type="SMART" id="SM00434">
    <property type="entry name" value="TOP4c"/>
    <property type="match status" value="1"/>
</dbReference>
<comment type="cofactor">
    <cofactor evidence="2">
        <name>Ca(2+)</name>
        <dbReference type="ChEBI" id="CHEBI:29108"/>
    </cofactor>
</comment>
<dbReference type="InterPro" id="IPR036890">
    <property type="entry name" value="HATPase_C_sf"/>
</dbReference>
<dbReference type="InterPro" id="IPR002205">
    <property type="entry name" value="Topo_IIA_dom_A"/>
</dbReference>
<feature type="coiled-coil region" evidence="11">
    <location>
        <begin position="1256"/>
        <end position="1283"/>
    </location>
</feature>
<evidence type="ECO:0000256" key="11">
    <source>
        <dbReference type="SAM" id="Coils"/>
    </source>
</evidence>
<comment type="function">
    <text evidence="10">Control of topological states of DNA by transient breakage and subsequent rejoining of DNA strands. Topoisomerase II makes double-strand breaks.</text>
</comment>
<keyword evidence="10" id="KW-0547">Nucleotide-binding</keyword>
<comment type="catalytic activity">
    <reaction evidence="1 9 10">
        <text>ATP-dependent breakage, passage and rejoining of double-stranded DNA.</text>
        <dbReference type="EC" id="5.6.2.2"/>
    </reaction>
</comment>
<evidence type="ECO:0000313" key="15">
    <source>
        <dbReference type="EMBL" id="CAE0763440.1"/>
    </source>
</evidence>
<dbReference type="InterPro" id="IPR001154">
    <property type="entry name" value="TopoII_euk"/>
</dbReference>
<reference evidence="15" key="1">
    <citation type="submission" date="2021-01" db="EMBL/GenBank/DDBJ databases">
        <authorList>
            <person name="Corre E."/>
            <person name="Pelletier E."/>
            <person name="Niang G."/>
            <person name="Scheremetjew M."/>
            <person name="Finn R."/>
            <person name="Kale V."/>
            <person name="Holt S."/>
            <person name="Cochrane G."/>
            <person name="Meng A."/>
            <person name="Brown T."/>
            <person name="Cohen L."/>
        </authorList>
    </citation>
    <scope>NUCLEOTIDE SEQUENCE</scope>
    <source>
        <strain evidence="15">CCMP645</strain>
    </source>
</reference>
<feature type="region of interest" description="Disordered" evidence="12">
    <location>
        <begin position="987"/>
        <end position="1023"/>
    </location>
</feature>
<sequence length="1339" mass="146742">MIRQTCRSAVVRRFDAFRPGNHLCVALGSSSFSSKRKKEEPSEKYRRLSPVEHVLLRPGMYVGSAKAQSDYMWVFDAKQQRMVWREVEYIPALYKVVDELLVNALDNVQRDPAGTAHIALDIDWKGGDVVVRNDGKGIPVRKDAKEGVWLPELVIGNLYSGSNFDDSAERTTGGRHGFGATLANIFAKRFIFETADPSEGKAYRQEWRDNMSFRGEPEITDLAPGTASYTQITLTPDFSRFGDGKPLSATPNGRAWPEDMTALLHRRAYEVAACAAPAQVSINGTTLAVNDLQSLMELYLPRQPSKDVPQKSGKTRKKAAEILLAEKEKETSNRLVVGSVGDRWEIGVCLSPTQGFTHASFVNGVSTSLGGTHVELVSKTLVAAMLPKIAKSLSVTSAELSATRLKSKLMVFVKCYVTNPEFDSQSKERLSTPAKQFNADFKLDRKFVNRICKIDGLLEEISNDHASQGLSAIRKETKALRQSNGSNLSIAKLDDAELAGSSRAAECTLIVTEGDSAKALAVAGLAVLGRERYGVFPLRGKLLNVRGVSPRRMSENAEFTNLTAALGLDFSSSTAKKKAKLRYGRIMIMADQDEDGAHIKGLIISMLQHLQPELLKNNFIQEFVTPLLKVTKSNGRDALTFFSSREYQQWLSTLSPDERASWRTKYYKGLGTSTAAEARGYFSDLPKHRQQFYRASDADDELIDMVFCKERAAHRKTWILGGDSSQHADASQLEATTVSAFNSSSASPSISGRSFAEFVQQDLISFAHANLRRSVPSLIDGLKPGQRKVLYACTQKKLFGNVEMKVAQLAGYVAEVSQYHHGEASLIGTIVKMAQDFPGSNNLPLLEPLGQFGTRALGGTDHASARYIFTRLGPLVPKLFPAADAPVLTYVEDDGYVVEPDYYVPLLPMLLVNGSFGIGTGWSTMIWSYNPVEICDALLCMLDEMPVPELVPWAAGYNGKIELVEKSQRSGGGMLGKGDSLGSFDGASSSGSGGGVIGSGGGGGGGGRDDGKRKSPRFFTSTGTAELTDDGIEVSELPLGMWTEEYKEWLLKQQSSEARLWNSFSERHTEQRVNFLLHITKEQRELIKTSKKPLHELLNLTAKHSLNNMHAFDSDGKLVHLQSPQSALDRFLPVRLDLYQQRKVHALDALQQQLQLFSERARFVGMVVSKDLDVFGASRAKIIKQLQNHKFKPSMSKGVFLSDSSSSSGVGPSVEDSAASVSKSSGRSSLEGPGAGGGVDGVSEGGYQYLLGMQVMAFTRERVEQLRERCAEIEREIDEMLNLTPKQMYRRDLGELRPLLQAYVASRSGTNETVNAAAVSKPKKTAKPTTKAKARKAAG</sequence>
<evidence type="ECO:0000256" key="12">
    <source>
        <dbReference type="SAM" id="MobiDB-lite"/>
    </source>
</evidence>
<feature type="region of interest" description="Disordered" evidence="12">
    <location>
        <begin position="1208"/>
        <end position="1239"/>
    </location>
</feature>
<dbReference type="PROSITE" id="PS50880">
    <property type="entry name" value="TOPRIM"/>
    <property type="match status" value="1"/>
</dbReference>
<dbReference type="InterPro" id="IPR013506">
    <property type="entry name" value="Topo_IIA_bsu_dom2"/>
</dbReference>
<evidence type="ECO:0000256" key="9">
    <source>
        <dbReference type="PROSITE-ProRule" id="PRU01384"/>
    </source>
</evidence>
<dbReference type="Gene3D" id="3.30.565.10">
    <property type="entry name" value="Histidine kinase-like ATPase, C-terminal domain"/>
    <property type="match status" value="1"/>
</dbReference>
<dbReference type="InterPro" id="IPR018522">
    <property type="entry name" value="TopoIIA_CS"/>
</dbReference>
<proteinExistence type="inferred from homology"/>
<dbReference type="InterPro" id="IPR031660">
    <property type="entry name" value="TOPRIM_C"/>
</dbReference>
<dbReference type="SUPFAM" id="SSF54211">
    <property type="entry name" value="Ribosomal protein S5 domain 2-like"/>
    <property type="match status" value="1"/>
</dbReference>
<dbReference type="GO" id="GO:0003918">
    <property type="term" value="F:DNA topoisomerase type II (double strand cut, ATP-hydrolyzing) activity"/>
    <property type="evidence" value="ECO:0007669"/>
    <property type="project" value="UniProtKB-UniRule"/>
</dbReference>
<dbReference type="Gene3D" id="3.30.1490.30">
    <property type="match status" value="1"/>
</dbReference>
<dbReference type="InterPro" id="IPR006171">
    <property type="entry name" value="TOPRIM_dom"/>
</dbReference>
<dbReference type="InterPro" id="IPR003594">
    <property type="entry name" value="HATPase_dom"/>
</dbReference>
<dbReference type="SMART" id="SM00433">
    <property type="entry name" value="TOP2c"/>
    <property type="match status" value="1"/>
</dbReference>
<name>A0A7S4EZW8_CHRCT</name>
<dbReference type="SUPFAM" id="SSF55874">
    <property type="entry name" value="ATPase domain of HSP90 chaperone/DNA topoisomerase II/histidine kinase"/>
    <property type="match status" value="1"/>
</dbReference>
<dbReference type="GO" id="GO:0005634">
    <property type="term" value="C:nucleus"/>
    <property type="evidence" value="ECO:0007669"/>
    <property type="project" value="TreeGrafter"/>
</dbReference>
<feature type="compositionally biased region" description="Basic residues" evidence="12">
    <location>
        <begin position="1321"/>
        <end position="1339"/>
    </location>
</feature>
<dbReference type="InterPro" id="IPR014721">
    <property type="entry name" value="Ribsml_uS5_D2-typ_fold_subgr"/>
</dbReference>
<evidence type="ECO:0000256" key="7">
    <source>
        <dbReference type="ARBA" id="ARBA00023125"/>
    </source>
</evidence>
<evidence type="ECO:0000256" key="1">
    <source>
        <dbReference type="ARBA" id="ARBA00000185"/>
    </source>
</evidence>
<evidence type="ECO:0000256" key="8">
    <source>
        <dbReference type="ARBA" id="ARBA00023235"/>
    </source>
</evidence>
<evidence type="ECO:0000256" key="2">
    <source>
        <dbReference type="ARBA" id="ARBA00001913"/>
    </source>
</evidence>
<dbReference type="EMBL" id="HBIZ01025352">
    <property type="protein sequence ID" value="CAE0763440.1"/>
    <property type="molecule type" value="Transcribed_RNA"/>
</dbReference>
<dbReference type="PRINTS" id="PR01158">
    <property type="entry name" value="TOPISMRASEII"/>
</dbReference>
<dbReference type="FunFam" id="3.90.199.10:FF:000002">
    <property type="entry name" value="DNA topoisomerase 2"/>
    <property type="match status" value="1"/>
</dbReference>
<dbReference type="Gene3D" id="3.40.50.670">
    <property type="match status" value="1"/>
</dbReference>
<keyword evidence="5" id="KW-0460">Magnesium</keyword>
<dbReference type="GO" id="GO:0005524">
    <property type="term" value="F:ATP binding"/>
    <property type="evidence" value="ECO:0007669"/>
    <property type="project" value="UniProtKB-UniRule"/>
</dbReference>
<feature type="active site" description="O-(5'-phospho-DNA)-tyrosine intermediate" evidence="9">
    <location>
        <position position="867"/>
    </location>
</feature>
<feature type="region of interest" description="Disordered" evidence="12">
    <location>
        <begin position="1311"/>
        <end position="1339"/>
    </location>
</feature>
<organism evidence="15">
    <name type="scientific">Chrysotila carterae</name>
    <name type="common">Marine alga</name>
    <name type="synonym">Syracosphaera carterae</name>
    <dbReference type="NCBI Taxonomy" id="13221"/>
    <lineage>
        <taxon>Eukaryota</taxon>
        <taxon>Haptista</taxon>
        <taxon>Haptophyta</taxon>
        <taxon>Prymnesiophyceae</taxon>
        <taxon>Isochrysidales</taxon>
        <taxon>Isochrysidaceae</taxon>
        <taxon>Chrysotila</taxon>
    </lineage>
</organism>
<dbReference type="PROSITE" id="PS00177">
    <property type="entry name" value="TOPOISOMERASE_II"/>
    <property type="match status" value="1"/>
</dbReference>
<dbReference type="GO" id="GO:0006265">
    <property type="term" value="P:DNA topological change"/>
    <property type="evidence" value="ECO:0007669"/>
    <property type="project" value="UniProtKB-UniRule"/>
</dbReference>
<keyword evidence="6 9" id="KW-0799">Topoisomerase</keyword>
<dbReference type="PANTHER" id="PTHR10169:SF49">
    <property type="entry name" value="DNA TOPOISOMERASE 2, MITOCHONDRIAL"/>
    <property type="match status" value="1"/>
</dbReference>
<dbReference type="EC" id="5.6.2.2" evidence="10"/>
<dbReference type="Pfam" id="PF00204">
    <property type="entry name" value="DNA_gyraseB"/>
    <property type="match status" value="1"/>
</dbReference>
<dbReference type="SUPFAM" id="SSF56719">
    <property type="entry name" value="Type II DNA topoisomerase"/>
    <property type="match status" value="1"/>
</dbReference>
<dbReference type="Pfam" id="PF02518">
    <property type="entry name" value="HATPase_c"/>
    <property type="match status" value="1"/>
</dbReference>
<dbReference type="Gene3D" id="3.90.199.10">
    <property type="entry name" value="Topoisomerase II, domain 5"/>
    <property type="match status" value="1"/>
</dbReference>
<dbReference type="Gene3D" id="1.10.268.10">
    <property type="entry name" value="Topoisomerase, domain 3"/>
    <property type="match status" value="1"/>
</dbReference>
<evidence type="ECO:0000256" key="5">
    <source>
        <dbReference type="ARBA" id="ARBA00022842"/>
    </source>
</evidence>
<evidence type="ECO:0000256" key="10">
    <source>
        <dbReference type="RuleBase" id="RU362094"/>
    </source>
</evidence>
<dbReference type="Pfam" id="PF01751">
    <property type="entry name" value="Toprim"/>
    <property type="match status" value="1"/>
</dbReference>
<dbReference type="InterPro" id="IPR013760">
    <property type="entry name" value="Topo_IIA-like_dom_sf"/>
</dbReference>
<evidence type="ECO:0000256" key="4">
    <source>
        <dbReference type="ARBA" id="ARBA00011080"/>
    </source>
</evidence>
<feature type="domain" description="Toprim" evidence="13">
    <location>
        <begin position="507"/>
        <end position="622"/>
    </location>
</feature>
<dbReference type="Pfam" id="PF00521">
    <property type="entry name" value="DNA_topoisoIV"/>
    <property type="match status" value="2"/>
</dbReference>
<comment type="subunit">
    <text evidence="10">Homodimer.</text>
</comment>
<dbReference type="Gene3D" id="3.30.1360.40">
    <property type="match status" value="1"/>
</dbReference>
<dbReference type="InterPro" id="IPR020568">
    <property type="entry name" value="Ribosomal_Su5_D2-typ_SF"/>
</dbReference>
<evidence type="ECO:0000259" key="13">
    <source>
        <dbReference type="PROSITE" id="PS50880"/>
    </source>
</evidence>
<dbReference type="InterPro" id="IPR013758">
    <property type="entry name" value="Topo_IIA_A/C_ab"/>
</dbReference>
<comment type="cofactor">
    <cofactor evidence="3">
        <name>Mg(2+)</name>
        <dbReference type="ChEBI" id="CHEBI:18420"/>
    </cofactor>
</comment>
<keyword evidence="10" id="KW-0067">ATP-binding</keyword>
<gene>
    <name evidence="15" type="ORF">PCAR00345_LOCUS16052</name>
</gene>
<dbReference type="InterPro" id="IPR013759">
    <property type="entry name" value="Topo_IIA_B_C"/>
</dbReference>
<dbReference type="FunFam" id="3.40.50.670:FF:000001">
    <property type="entry name" value="DNA topoisomerase 2"/>
    <property type="match status" value="1"/>
</dbReference>